<dbReference type="OrthoDB" id="8456898at2"/>
<name>A0A212RTL9_RHOAC</name>
<keyword evidence="2" id="KW-0489">Methyltransferase</keyword>
<proteinExistence type="predicted"/>
<dbReference type="GO" id="GO:0008757">
    <property type="term" value="F:S-adenosylmethionine-dependent methyltransferase activity"/>
    <property type="evidence" value="ECO:0007669"/>
    <property type="project" value="InterPro"/>
</dbReference>
<dbReference type="EMBL" id="FYDG01000007">
    <property type="protein sequence ID" value="SNB76085.1"/>
    <property type="molecule type" value="Genomic_DNA"/>
</dbReference>
<accession>A0A212RTL9</accession>
<sequence length="252" mass="28040">MKVGSLPCLGPIANWLELDFLPQLGVAIGGRDVLALGFSPEQIAAALEPHSPKSITVLAGAGEAFGSHAHVVGDICDPALFAPESFDVVASFAVLEHIDVAAGFANINRILRPGGLFASLFGPVWSSPYGHHLFVDPNDPLLNFALWKLPGWMHLLSSPNEIQDFYRQNCYSEEVIRAILDQIYETPNINRLMYEDYLTHMNQYFAVTRMHLLYNDVPPDIYRALRHKFPHYTDFSTYGGGWAGVRQERTPS</sequence>
<dbReference type="Proteomes" id="UP000198418">
    <property type="component" value="Unassembled WGS sequence"/>
</dbReference>
<dbReference type="AlphaFoldDB" id="A0A212RTL9"/>
<evidence type="ECO:0000313" key="3">
    <source>
        <dbReference type="Proteomes" id="UP000198418"/>
    </source>
</evidence>
<dbReference type="RefSeq" id="WP_088521330.1">
    <property type="nucleotide sequence ID" value="NZ_FYDG01000007.1"/>
</dbReference>
<evidence type="ECO:0000259" key="1">
    <source>
        <dbReference type="Pfam" id="PF08241"/>
    </source>
</evidence>
<dbReference type="InterPro" id="IPR013216">
    <property type="entry name" value="Methyltransf_11"/>
</dbReference>
<dbReference type="Pfam" id="PF08241">
    <property type="entry name" value="Methyltransf_11"/>
    <property type="match status" value="1"/>
</dbReference>
<gene>
    <name evidence="2" type="ORF">SAMN06265338_10798</name>
</gene>
<dbReference type="InterPro" id="IPR029063">
    <property type="entry name" value="SAM-dependent_MTases_sf"/>
</dbReference>
<dbReference type="CDD" id="cd02440">
    <property type="entry name" value="AdoMet_MTases"/>
    <property type="match status" value="1"/>
</dbReference>
<reference evidence="3" key="1">
    <citation type="submission" date="2017-06" db="EMBL/GenBank/DDBJ databases">
        <authorList>
            <person name="Varghese N."/>
            <person name="Submissions S."/>
        </authorList>
    </citation>
    <scope>NUCLEOTIDE SEQUENCE [LARGE SCALE GENOMIC DNA]</scope>
    <source>
        <strain evidence="3">DSM 137</strain>
    </source>
</reference>
<dbReference type="GO" id="GO:0032259">
    <property type="term" value="P:methylation"/>
    <property type="evidence" value="ECO:0007669"/>
    <property type="project" value="UniProtKB-KW"/>
</dbReference>
<organism evidence="2 3">
    <name type="scientific">Rhodoblastus acidophilus</name>
    <name type="common">Rhodopseudomonas acidophila</name>
    <dbReference type="NCBI Taxonomy" id="1074"/>
    <lineage>
        <taxon>Bacteria</taxon>
        <taxon>Pseudomonadati</taxon>
        <taxon>Pseudomonadota</taxon>
        <taxon>Alphaproteobacteria</taxon>
        <taxon>Hyphomicrobiales</taxon>
        <taxon>Rhodoblastaceae</taxon>
        <taxon>Rhodoblastus</taxon>
    </lineage>
</organism>
<protein>
    <submittedName>
        <fullName evidence="2">Methyltransferase domain-containing protein</fullName>
    </submittedName>
</protein>
<dbReference type="Gene3D" id="3.40.50.150">
    <property type="entry name" value="Vaccinia Virus protein VP39"/>
    <property type="match status" value="1"/>
</dbReference>
<dbReference type="SUPFAM" id="SSF53335">
    <property type="entry name" value="S-adenosyl-L-methionine-dependent methyltransferases"/>
    <property type="match status" value="1"/>
</dbReference>
<keyword evidence="3" id="KW-1185">Reference proteome</keyword>
<keyword evidence="2" id="KW-0808">Transferase</keyword>
<evidence type="ECO:0000313" key="2">
    <source>
        <dbReference type="EMBL" id="SNB76085.1"/>
    </source>
</evidence>
<feature type="domain" description="Methyltransferase type 11" evidence="1">
    <location>
        <begin position="31"/>
        <end position="118"/>
    </location>
</feature>